<feature type="compositionally biased region" description="Polar residues" evidence="1">
    <location>
        <begin position="42"/>
        <end position="51"/>
    </location>
</feature>
<reference evidence="4 5" key="1">
    <citation type="submission" date="2021-01" db="EMBL/GenBank/DDBJ databases">
        <title>Tumebacillus sp. strain ITR2 16S ribosomal RNA gene Genome sequencing and assembly.</title>
        <authorList>
            <person name="Kang M."/>
        </authorList>
    </citation>
    <scope>NUCLEOTIDE SEQUENCE [LARGE SCALE GENOMIC DNA]</scope>
    <source>
        <strain evidence="4 5">ITR2</strain>
    </source>
</reference>
<accession>A0ABS1J5Z8</accession>
<keyword evidence="2" id="KW-0732">Signal</keyword>
<evidence type="ECO:0000313" key="5">
    <source>
        <dbReference type="Proteomes" id="UP000602284"/>
    </source>
</evidence>
<dbReference type="Pfam" id="PF02557">
    <property type="entry name" value="VanY"/>
    <property type="match status" value="1"/>
</dbReference>
<feature type="signal peptide" evidence="2">
    <location>
        <begin position="1"/>
        <end position="26"/>
    </location>
</feature>
<feature type="domain" description="D-alanyl-D-alanine carboxypeptidase-like core" evidence="3">
    <location>
        <begin position="128"/>
        <end position="256"/>
    </location>
</feature>
<keyword evidence="4" id="KW-0121">Carboxypeptidase</keyword>
<dbReference type="EMBL" id="JAEQNB010000001">
    <property type="protein sequence ID" value="MBL0385691.1"/>
    <property type="molecule type" value="Genomic_DNA"/>
</dbReference>
<proteinExistence type="predicted"/>
<dbReference type="InterPro" id="IPR058193">
    <property type="entry name" value="VanY/YodJ_core_dom"/>
</dbReference>
<organism evidence="4 5">
    <name type="scientific">Tumebacillus amylolyticus</name>
    <dbReference type="NCBI Taxonomy" id="2801339"/>
    <lineage>
        <taxon>Bacteria</taxon>
        <taxon>Bacillati</taxon>
        <taxon>Bacillota</taxon>
        <taxon>Bacilli</taxon>
        <taxon>Bacillales</taxon>
        <taxon>Alicyclobacillaceae</taxon>
        <taxon>Tumebacillus</taxon>
    </lineage>
</organism>
<feature type="compositionally biased region" description="Basic and acidic residues" evidence="1">
    <location>
        <begin position="76"/>
        <end position="86"/>
    </location>
</feature>
<gene>
    <name evidence="4" type="ORF">JJB07_03420</name>
</gene>
<dbReference type="InterPro" id="IPR003709">
    <property type="entry name" value="VanY-like_core_dom"/>
</dbReference>
<dbReference type="CDD" id="cd14852">
    <property type="entry name" value="LD-carboxypeptidase"/>
    <property type="match status" value="1"/>
</dbReference>
<dbReference type="InterPro" id="IPR052179">
    <property type="entry name" value="DD-CPase-like"/>
</dbReference>
<keyword evidence="5" id="KW-1185">Reference proteome</keyword>
<feature type="chain" id="PRO_5045283506" evidence="2">
    <location>
        <begin position="27"/>
        <end position="277"/>
    </location>
</feature>
<dbReference type="PANTHER" id="PTHR34385">
    <property type="entry name" value="D-ALANYL-D-ALANINE CARBOXYPEPTIDASE"/>
    <property type="match status" value="1"/>
</dbReference>
<name>A0ABS1J5Z8_9BACL</name>
<dbReference type="InterPro" id="IPR009045">
    <property type="entry name" value="Zn_M74/Hedgehog-like"/>
</dbReference>
<dbReference type="SUPFAM" id="SSF55166">
    <property type="entry name" value="Hedgehog/DD-peptidase"/>
    <property type="match status" value="1"/>
</dbReference>
<dbReference type="Gene3D" id="3.30.1380.10">
    <property type="match status" value="1"/>
</dbReference>
<dbReference type="Proteomes" id="UP000602284">
    <property type="component" value="Unassembled WGS sequence"/>
</dbReference>
<protein>
    <submittedName>
        <fullName evidence="4">D-alanyl-D-alanine carboxypeptidase family protein</fullName>
    </submittedName>
</protein>
<dbReference type="RefSeq" id="WP_201631125.1">
    <property type="nucleotide sequence ID" value="NZ_JAEQNB010000001.1"/>
</dbReference>
<evidence type="ECO:0000259" key="3">
    <source>
        <dbReference type="Pfam" id="PF02557"/>
    </source>
</evidence>
<keyword evidence="4" id="KW-0378">Hydrolase</keyword>
<keyword evidence="4" id="KW-0645">Protease</keyword>
<feature type="region of interest" description="Disordered" evidence="1">
    <location>
        <begin position="35"/>
        <end position="89"/>
    </location>
</feature>
<evidence type="ECO:0000256" key="1">
    <source>
        <dbReference type="SAM" id="MobiDB-lite"/>
    </source>
</evidence>
<dbReference type="PANTHER" id="PTHR34385:SF1">
    <property type="entry name" value="PEPTIDOGLYCAN L-ALANYL-D-GLUTAMATE ENDOPEPTIDASE CWLK"/>
    <property type="match status" value="1"/>
</dbReference>
<comment type="caution">
    <text evidence="4">The sequence shown here is derived from an EMBL/GenBank/DDBJ whole genome shotgun (WGS) entry which is preliminary data.</text>
</comment>
<evidence type="ECO:0000256" key="2">
    <source>
        <dbReference type="SAM" id="SignalP"/>
    </source>
</evidence>
<sequence>MNIFQNKLRMITTTLLLAGLCTVCLTGCSTPIKGSADKPSVTIPSTSNTGGTPDKSGGTTPSSSEPTQPAPQPDKSPTDYPHDPAKTPDSITVLVNKQSNALPDGYRPADLYDDPNLPFIFSGHDEKRLMRKPAAEALEKLFAGAKKDGILLAGVSGFRSYELQKSLFDGYVQQQGEAEARRYSAVPGHSEHQTGLAIDVSGSTGACAAENCFGDTQEAKWLAKHAYEYGFIIRYPQGKEAITGYAYESWHLRYVGLELAKTLNDKGLTMEEYFAGK</sequence>
<evidence type="ECO:0000313" key="4">
    <source>
        <dbReference type="EMBL" id="MBL0385691.1"/>
    </source>
</evidence>
<dbReference type="GO" id="GO:0004180">
    <property type="term" value="F:carboxypeptidase activity"/>
    <property type="evidence" value="ECO:0007669"/>
    <property type="project" value="UniProtKB-KW"/>
</dbReference>